<evidence type="ECO:0000256" key="4">
    <source>
        <dbReference type="SAM" id="MobiDB-lite"/>
    </source>
</evidence>
<evidence type="ECO:0000256" key="3">
    <source>
        <dbReference type="ARBA" id="ARBA00022833"/>
    </source>
</evidence>
<gene>
    <name evidence="6" type="ORF">C2S53_004687</name>
</gene>
<keyword evidence="2" id="KW-0863">Zinc-finger</keyword>
<dbReference type="AlphaFoldDB" id="A0AAD4P5J8"/>
<dbReference type="Pfam" id="PF00643">
    <property type="entry name" value="zf-B_box"/>
    <property type="match status" value="1"/>
</dbReference>
<accession>A0AAD4P5J8</accession>
<dbReference type="PANTHER" id="PTHR31717:SF60">
    <property type="entry name" value="B-BOX TYPE ZINC FINGER FAMILY PROTEIN"/>
    <property type="match status" value="1"/>
</dbReference>
<dbReference type="InterPro" id="IPR000315">
    <property type="entry name" value="Znf_B-box"/>
</dbReference>
<evidence type="ECO:0000256" key="1">
    <source>
        <dbReference type="ARBA" id="ARBA00022723"/>
    </source>
</evidence>
<comment type="caution">
    <text evidence="6">The sequence shown here is derived from an EMBL/GenBank/DDBJ whole genome shotgun (WGS) entry which is preliminary data.</text>
</comment>
<dbReference type="EMBL" id="SDAM02000152">
    <property type="protein sequence ID" value="KAH6827081.1"/>
    <property type="molecule type" value="Genomic_DNA"/>
</dbReference>
<sequence>MKRACELCKRTARIHCESDQANLCWDCDAKVHSANFLVARHSRNLLCRLCQSPTSWSAAGSKLEPTLSDCRKCVNRSDCDGEDEEDAAAAEDEEEEMAEIHVVPWSPPQPPASESSLSGGEAAVTRKRSRLENGRLTHQDLNVCTPPSDTAVEVAVTPPRKMGRTDQGGVEVRVSKSPIVEAVRRFRREEAVSGEEMPEYSTMSDGAGAVDLNLSLGLSSR</sequence>
<feature type="domain" description="B box-type" evidence="5">
    <location>
        <begin position="1"/>
        <end position="46"/>
    </location>
</feature>
<feature type="region of interest" description="Disordered" evidence="4">
    <location>
        <begin position="104"/>
        <end position="132"/>
    </location>
</feature>
<reference evidence="6 7" key="1">
    <citation type="journal article" date="2021" name="Nat. Commun.">
        <title>Incipient diploidization of the medicinal plant Perilla within 10,000 years.</title>
        <authorList>
            <person name="Zhang Y."/>
            <person name="Shen Q."/>
            <person name="Leng L."/>
            <person name="Zhang D."/>
            <person name="Chen S."/>
            <person name="Shi Y."/>
            <person name="Ning Z."/>
            <person name="Chen S."/>
        </authorList>
    </citation>
    <scope>NUCLEOTIDE SEQUENCE [LARGE SCALE GENOMIC DNA]</scope>
    <source>
        <strain evidence="7">cv. PC099</strain>
    </source>
</reference>
<dbReference type="GO" id="GO:0008270">
    <property type="term" value="F:zinc ion binding"/>
    <property type="evidence" value="ECO:0007669"/>
    <property type="project" value="UniProtKB-KW"/>
</dbReference>
<feature type="compositionally biased region" description="Low complexity" evidence="4">
    <location>
        <begin position="112"/>
        <end position="123"/>
    </location>
</feature>
<evidence type="ECO:0000313" key="7">
    <source>
        <dbReference type="Proteomes" id="UP001190926"/>
    </source>
</evidence>
<evidence type="ECO:0000259" key="5">
    <source>
        <dbReference type="SMART" id="SM00336"/>
    </source>
</evidence>
<protein>
    <recommendedName>
        <fullName evidence="5">B box-type domain-containing protein</fullName>
    </recommendedName>
</protein>
<evidence type="ECO:0000313" key="6">
    <source>
        <dbReference type="EMBL" id="KAH6827081.1"/>
    </source>
</evidence>
<evidence type="ECO:0000256" key="2">
    <source>
        <dbReference type="ARBA" id="ARBA00022771"/>
    </source>
</evidence>
<dbReference type="Proteomes" id="UP001190926">
    <property type="component" value="Unassembled WGS sequence"/>
</dbReference>
<name>A0AAD4P5J8_PERFH</name>
<dbReference type="PANTHER" id="PTHR31717">
    <property type="entry name" value="ZINC FINGER PROTEIN CONSTANS-LIKE 10"/>
    <property type="match status" value="1"/>
</dbReference>
<dbReference type="InterPro" id="IPR049808">
    <property type="entry name" value="CONSTANS-like_Bbox1"/>
</dbReference>
<keyword evidence="3" id="KW-0862">Zinc</keyword>
<organism evidence="6 7">
    <name type="scientific">Perilla frutescens var. hirtella</name>
    <name type="common">Perilla citriodora</name>
    <name type="synonym">Perilla setoyensis</name>
    <dbReference type="NCBI Taxonomy" id="608512"/>
    <lineage>
        <taxon>Eukaryota</taxon>
        <taxon>Viridiplantae</taxon>
        <taxon>Streptophyta</taxon>
        <taxon>Embryophyta</taxon>
        <taxon>Tracheophyta</taxon>
        <taxon>Spermatophyta</taxon>
        <taxon>Magnoliopsida</taxon>
        <taxon>eudicotyledons</taxon>
        <taxon>Gunneridae</taxon>
        <taxon>Pentapetalae</taxon>
        <taxon>asterids</taxon>
        <taxon>lamiids</taxon>
        <taxon>Lamiales</taxon>
        <taxon>Lamiaceae</taxon>
        <taxon>Nepetoideae</taxon>
        <taxon>Elsholtzieae</taxon>
        <taxon>Perilla</taxon>
    </lineage>
</organism>
<dbReference type="SMART" id="SM00336">
    <property type="entry name" value="BBOX"/>
    <property type="match status" value="1"/>
</dbReference>
<keyword evidence="7" id="KW-1185">Reference proteome</keyword>
<proteinExistence type="predicted"/>
<dbReference type="CDD" id="cd19821">
    <property type="entry name" value="Bbox1_BBX-like"/>
    <property type="match status" value="1"/>
</dbReference>
<keyword evidence="1" id="KW-0479">Metal-binding</keyword>